<evidence type="ECO:0000256" key="5">
    <source>
        <dbReference type="PIRSR" id="PIRSR000097-2"/>
    </source>
</evidence>
<keyword evidence="3" id="KW-0560">Oxidoreductase</keyword>
<evidence type="ECO:0000256" key="6">
    <source>
        <dbReference type="PIRSR" id="PIRSR000097-3"/>
    </source>
</evidence>
<dbReference type="FunFam" id="3.20.20.100:FF:000002">
    <property type="entry name" value="2,5-diketo-D-gluconic acid reductase A"/>
    <property type="match status" value="1"/>
</dbReference>
<organism evidence="8 9">
    <name type="scientific">Salana multivorans</name>
    <dbReference type="NCBI Taxonomy" id="120377"/>
    <lineage>
        <taxon>Bacteria</taxon>
        <taxon>Bacillati</taxon>
        <taxon>Actinomycetota</taxon>
        <taxon>Actinomycetes</taxon>
        <taxon>Micrococcales</taxon>
        <taxon>Beutenbergiaceae</taxon>
        <taxon>Salana</taxon>
    </lineage>
</organism>
<proteinExistence type="inferred from homology"/>
<protein>
    <submittedName>
        <fullName evidence="8">Diketogulonate reductase-like aldo/keto reductase</fullName>
    </submittedName>
</protein>
<dbReference type="Gene3D" id="3.20.20.100">
    <property type="entry name" value="NADP-dependent oxidoreductase domain"/>
    <property type="match status" value="1"/>
</dbReference>
<accession>A0A3N2DAP0</accession>
<dbReference type="InterPro" id="IPR036812">
    <property type="entry name" value="NAD(P)_OxRdtase_dom_sf"/>
</dbReference>
<dbReference type="SUPFAM" id="SSF51430">
    <property type="entry name" value="NAD(P)-linked oxidoreductase"/>
    <property type="match status" value="1"/>
</dbReference>
<dbReference type="RefSeq" id="WP_123738945.1">
    <property type="nucleotide sequence ID" value="NZ_CALFQU010000029.1"/>
</dbReference>
<dbReference type="InterPro" id="IPR023210">
    <property type="entry name" value="NADP_OxRdtase_dom"/>
</dbReference>
<feature type="active site" description="Proton donor" evidence="4">
    <location>
        <position position="53"/>
    </location>
</feature>
<keyword evidence="9" id="KW-1185">Reference proteome</keyword>
<dbReference type="PANTHER" id="PTHR43827">
    <property type="entry name" value="2,5-DIKETO-D-GLUCONIC ACID REDUCTASE"/>
    <property type="match status" value="1"/>
</dbReference>
<evidence type="ECO:0000256" key="3">
    <source>
        <dbReference type="ARBA" id="ARBA00023002"/>
    </source>
</evidence>
<dbReference type="InterPro" id="IPR018170">
    <property type="entry name" value="Aldo/ket_reductase_CS"/>
</dbReference>
<dbReference type="InterPro" id="IPR020471">
    <property type="entry name" value="AKR"/>
</dbReference>
<evidence type="ECO:0000259" key="7">
    <source>
        <dbReference type="Pfam" id="PF00248"/>
    </source>
</evidence>
<evidence type="ECO:0000256" key="1">
    <source>
        <dbReference type="ARBA" id="ARBA00007905"/>
    </source>
</evidence>
<evidence type="ECO:0000256" key="4">
    <source>
        <dbReference type="PIRSR" id="PIRSR000097-1"/>
    </source>
</evidence>
<dbReference type="EMBL" id="RKHQ01000001">
    <property type="protein sequence ID" value="ROR96813.1"/>
    <property type="molecule type" value="Genomic_DNA"/>
</dbReference>
<keyword evidence="2" id="KW-0521">NADP</keyword>
<reference evidence="8 9" key="1">
    <citation type="submission" date="2018-11" db="EMBL/GenBank/DDBJ databases">
        <title>Sequencing the genomes of 1000 actinobacteria strains.</title>
        <authorList>
            <person name="Klenk H.-P."/>
        </authorList>
    </citation>
    <scope>NUCLEOTIDE SEQUENCE [LARGE SCALE GENOMIC DNA]</scope>
    <source>
        <strain evidence="8 9">DSM 13521</strain>
    </source>
</reference>
<evidence type="ECO:0000256" key="2">
    <source>
        <dbReference type="ARBA" id="ARBA00022857"/>
    </source>
</evidence>
<dbReference type="PANTHER" id="PTHR43827:SF3">
    <property type="entry name" value="NADP-DEPENDENT OXIDOREDUCTASE DOMAIN-CONTAINING PROTEIN"/>
    <property type="match status" value="1"/>
</dbReference>
<gene>
    <name evidence="8" type="ORF">EDD28_1404</name>
</gene>
<comment type="caution">
    <text evidence="8">The sequence shown here is derived from an EMBL/GenBank/DDBJ whole genome shotgun (WGS) entry which is preliminary data.</text>
</comment>
<sequence>MLPDTPGSALLNDGTALQLIGLGLYKVEPSDTERVVLDALDVGYRLIDGAAFYGNEREVGDAVRESGLRGELRVTSKAWGDPVMSYDETLREFDATERDLGFSPDVYLIHWPRASRNEYVNVWRALIRLREEGRVRTIGVCSFGETELTRLIDETGVVPALNQVESHPWLPQHGLREFHDAHGILTQAWSPLGRGRLMDDPVLLRIAAEHGVSVPQVVLRWHLQLGGAAVPKSTHRERLAQNIDLEGFALTGEDMAAIAGLETGRRTGTNPADRQ</sequence>
<dbReference type="Pfam" id="PF00248">
    <property type="entry name" value="Aldo_ket_red"/>
    <property type="match status" value="1"/>
</dbReference>
<feature type="domain" description="NADP-dependent oxidoreductase" evidence="7">
    <location>
        <begin position="26"/>
        <end position="261"/>
    </location>
</feature>
<dbReference type="OrthoDB" id="9804790at2"/>
<name>A0A3N2DAP0_9MICO</name>
<dbReference type="PROSITE" id="PS00063">
    <property type="entry name" value="ALDOKETO_REDUCTASE_3"/>
    <property type="match status" value="1"/>
</dbReference>
<evidence type="ECO:0000313" key="9">
    <source>
        <dbReference type="Proteomes" id="UP000275356"/>
    </source>
</evidence>
<feature type="binding site" evidence="5">
    <location>
        <position position="110"/>
    </location>
    <ligand>
        <name>substrate</name>
    </ligand>
</feature>
<feature type="site" description="Lowers pKa of active site Tyr" evidence="6">
    <location>
        <position position="77"/>
    </location>
</feature>
<dbReference type="PRINTS" id="PR00069">
    <property type="entry name" value="ALDKETRDTASE"/>
</dbReference>
<evidence type="ECO:0000313" key="8">
    <source>
        <dbReference type="EMBL" id="ROR96813.1"/>
    </source>
</evidence>
<comment type="similarity">
    <text evidence="1">Belongs to the aldo/keto reductase family.</text>
</comment>
<dbReference type="CDD" id="cd19071">
    <property type="entry name" value="AKR_AKR1-5-like"/>
    <property type="match status" value="1"/>
</dbReference>
<dbReference type="PIRSF" id="PIRSF000097">
    <property type="entry name" value="AKR"/>
    <property type="match status" value="1"/>
</dbReference>
<dbReference type="PROSITE" id="PS00798">
    <property type="entry name" value="ALDOKETO_REDUCTASE_1"/>
    <property type="match status" value="1"/>
</dbReference>
<dbReference type="GO" id="GO:0016616">
    <property type="term" value="F:oxidoreductase activity, acting on the CH-OH group of donors, NAD or NADP as acceptor"/>
    <property type="evidence" value="ECO:0007669"/>
    <property type="project" value="UniProtKB-ARBA"/>
</dbReference>
<dbReference type="AlphaFoldDB" id="A0A3N2DAP0"/>
<dbReference type="Proteomes" id="UP000275356">
    <property type="component" value="Unassembled WGS sequence"/>
</dbReference>